<keyword evidence="3 6" id="KW-0812">Transmembrane</keyword>
<dbReference type="Gene3D" id="1.20.1250.20">
    <property type="entry name" value="MFS general substrate transporter like domains"/>
    <property type="match status" value="1"/>
</dbReference>
<evidence type="ECO:0000256" key="6">
    <source>
        <dbReference type="SAM" id="Phobius"/>
    </source>
</evidence>
<dbReference type="SUPFAM" id="SSF103473">
    <property type="entry name" value="MFS general substrate transporter"/>
    <property type="match status" value="1"/>
</dbReference>
<dbReference type="CDD" id="cd06173">
    <property type="entry name" value="MFS_MefA_like"/>
    <property type="match status" value="1"/>
</dbReference>
<dbReference type="PROSITE" id="PS50850">
    <property type="entry name" value="MFS"/>
    <property type="match status" value="1"/>
</dbReference>
<feature type="domain" description="Major facilitator superfamily (MFS) profile" evidence="7">
    <location>
        <begin position="240"/>
        <end position="432"/>
    </location>
</feature>
<sequence length="432" mass="45598">MSAGPTDPAEETVPSTTRRRVLDRVPPLLRQTTFRRYWTAQSISYLGDQITFVALPLAAVLALDANAAQLGVLSAAASLPNLLFSLHAGSLVDRSGRLRATMVVADLVRALVLVTVPVAYWLDVMTLPQLYVVAFVTGTFGMLFSLCANSLLAVVVPREQLLSGNALVKGSYNFSFAAGPGIGGGLVQILSGPVAIVLDVVSFIGSALLLRSFSPDEPRPAPAGRRHLREGLRFVLRTPVLLAKFFADASLNFFYTIYFTLLVLYAVQELHLSSGLVGVVIAAGAIGAMAGAALTTRASRSLGVGGAFFLGAFLYPGALVLVPLAHGPVWLAATLLIVAEFVSGIGLMVCDISATSIQLALTPHRLRARVQGAFMLFNKGSRPLGALVGGALGSWLGLRPTLWLATLGGVVSILFILPSPLRRMKDLPAEAE</sequence>
<evidence type="ECO:0000256" key="3">
    <source>
        <dbReference type="ARBA" id="ARBA00022692"/>
    </source>
</evidence>
<evidence type="ECO:0000256" key="1">
    <source>
        <dbReference type="ARBA" id="ARBA00004651"/>
    </source>
</evidence>
<dbReference type="GO" id="GO:0022857">
    <property type="term" value="F:transmembrane transporter activity"/>
    <property type="evidence" value="ECO:0007669"/>
    <property type="project" value="InterPro"/>
</dbReference>
<dbReference type="GO" id="GO:0005886">
    <property type="term" value="C:plasma membrane"/>
    <property type="evidence" value="ECO:0007669"/>
    <property type="project" value="UniProtKB-SubCell"/>
</dbReference>
<dbReference type="InterPro" id="IPR020846">
    <property type="entry name" value="MFS_dom"/>
</dbReference>
<evidence type="ECO:0000313" key="9">
    <source>
        <dbReference type="Proteomes" id="UP000316806"/>
    </source>
</evidence>
<keyword evidence="2" id="KW-1003">Cell membrane</keyword>
<feature type="transmembrane region" description="Helical" evidence="6">
    <location>
        <begin position="330"/>
        <end position="352"/>
    </location>
</feature>
<evidence type="ECO:0000256" key="4">
    <source>
        <dbReference type="ARBA" id="ARBA00022989"/>
    </source>
</evidence>
<keyword evidence="5 6" id="KW-0472">Membrane</keyword>
<feature type="transmembrane region" description="Helical" evidence="6">
    <location>
        <begin position="302"/>
        <end position="324"/>
    </location>
</feature>
<name>A0A516R1N2_STRST</name>
<dbReference type="AlphaFoldDB" id="A0A516R1N2"/>
<accession>A0A516R1N2</accession>
<evidence type="ECO:0000259" key="7">
    <source>
        <dbReference type="PROSITE" id="PS50850"/>
    </source>
</evidence>
<dbReference type="Proteomes" id="UP000316806">
    <property type="component" value="Chromosome"/>
</dbReference>
<dbReference type="Pfam" id="PF07690">
    <property type="entry name" value="MFS_1"/>
    <property type="match status" value="1"/>
</dbReference>
<organism evidence="8 9">
    <name type="scientific">Streptomyces spectabilis</name>
    <dbReference type="NCBI Taxonomy" id="68270"/>
    <lineage>
        <taxon>Bacteria</taxon>
        <taxon>Bacillati</taxon>
        <taxon>Actinomycetota</taxon>
        <taxon>Actinomycetes</taxon>
        <taxon>Kitasatosporales</taxon>
        <taxon>Streptomycetaceae</taxon>
        <taxon>Streptomyces</taxon>
    </lineage>
</organism>
<protein>
    <submittedName>
        <fullName evidence="8">MFS transporter</fullName>
    </submittedName>
</protein>
<gene>
    <name evidence="8" type="ORF">FH965_02470</name>
</gene>
<dbReference type="EMBL" id="CP040916">
    <property type="protein sequence ID" value="QDQ09565.1"/>
    <property type="molecule type" value="Genomic_DNA"/>
</dbReference>
<feature type="transmembrane region" description="Helical" evidence="6">
    <location>
        <begin position="100"/>
        <end position="122"/>
    </location>
</feature>
<dbReference type="InterPro" id="IPR011701">
    <property type="entry name" value="MFS"/>
</dbReference>
<feature type="transmembrane region" description="Helical" evidence="6">
    <location>
        <begin position="273"/>
        <end position="295"/>
    </location>
</feature>
<reference evidence="8 9" key="1">
    <citation type="journal article" date="2019" name="J. Ind. Microbiol. Biotechnol.">
        <title>The complete genomic sequence of Streptomyces spectabilis NRRL-2792 and identification of secondary metabolite biosynthetic gene clusters.</title>
        <authorList>
            <person name="Sinha A."/>
            <person name="Phillips-Salemka S."/>
            <person name="Niraula T.A."/>
            <person name="Short K.A."/>
            <person name="Niraula N.P."/>
        </authorList>
    </citation>
    <scope>NUCLEOTIDE SEQUENCE [LARGE SCALE GENOMIC DNA]</scope>
    <source>
        <strain evidence="8 9">NRRL 2792</strain>
    </source>
</reference>
<feature type="transmembrane region" description="Helical" evidence="6">
    <location>
        <begin position="402"/>
        <end position="421"/>
    </location>
</feature>
<keyword evidence="4 6" id="KW-1133">Transmembrane helix</keyword>
<comment type="subcellular location">
    <subcellularLocation>
        <location evidence="1">Cell membrane</location>
        <topology evidence="1">Multi-pass membrane protein</topology>
    </subcellularLocation>
</comment>
<evidence type="ECO:0000313" key="8">
    <source>
        <dbReference type="EMBL" id="QDQ09565.1"/>
    </source>
</evidence>
<proteinExistence type="predicted"/>
<dbReference type="InterPro" id="IPR036259">
    <property type="entry name" value="MFS_trans_sf"/>
</dbReference>
<feature type="transmembrane region" description="Helical" evidence="6">
    <location>
        <begin position="234"/>
        <end position="267"/>
    </location>
</feature>
<feature type="transmembrane region" description="Helical" evidence="6">
    <location>
        <begin position="166"/>
        <end position="187"/>
    </location>
</feature>
<feature type="transmembrane region" description="Helical" evidence="6">
    <location>
        <begin position="128"/>
        <end position="154"/>
    </location>
</feature>
<evidence type="ECO:0000256" key="2">
    <source>
        <dbReference type="ARBA" id="ARBA00022475"/>
    </source>
</evidence>
<evidence type="ECO:0000256" key="5">
    <source>
        <dbReference type="ARBA" id="ARBA00023136"/>
    </source>
</evidence>
<dbReference type="PANTHER" id="PTHR23513">
    <property type="entry name" value="INTEGRAL MEMBRANE EFFLUX PROTEIN-RELATED"/>
    <property type="match status" value="1"/>
</dbReference>
<dbReference type="PANTHER" id="PTHR23513:SF6">
    <property type="entry name" value="MAJOR FACILITATOR SUPERFAMILY ASSOCIATED DOMAIN-CONTAINING PROTEIN"/>
    <property type="match status" value="1"/>
</dbReference>